<organism evidence="1 2">
    <name type="scientific">Hygrophoropsis aurantiaca</name>
    <dbReference type="NCBI Taxonomy" id="72124"/>
    <lineage>
        <taxon>Eukaryota</taxon>
        <taxon>Fungi</taxon>
        <taxon>Dikarya</taxon>
        <taxon>Basidiomycota</taxon>
        <taxon>Agaricomycotina</taxon>
        <taxon>Agaricomycetes</taxon>
        <taxon>Agaricomycetidae</taxon>
        <taxon>Boletales</taxon>
        <taxon>Coniophorineae</taxon>
        <taxon>Hygrophoropsidaceae</taxon>
        <taxon>Hygrophoropsis</taxon>
    </lineage>
</organism>
<dbReference type="EMBL" id="MU268526">
    <property type="protein sequence ID" value="KAH7904302.1"/>
    <property type="molecule type" value="Genomic_DNA"/>
</dbReference>
<sequence length="165" mass="18897">MPRLALANNLYRGSLPIEFQDLTWVEEMVCALYRTTAHVTRLFKSTDPAVPKIMHGNTCAHEMNVVSTASVLPRTAADVNDALSVVFIGPEKFESQKLHSIFRVRKHKIQAWLMFLKQHNRLFQNIPIDLTRLSEFPDDGALPGVADHLIEDHQQRSTRSRYSSW</sequence>
<gene>
    <name evidence="1" type="ORF">BJ138DRAFT_1138568</name>
</gene>
<name>A0ACB7ZTX4_9AGAM</name>
<protein>
    <submittedName>
        <fullName evidence="1">Uncharacterized protein</fullName>
    </submittedName>
</protein>
<accession>A0ACB7ZTX4</accession>
<proteinExistence type="predicted"/>
<evidence type="ECO:0000313" key="1">
    <source>
        <dbReference type="EMBL" id="KAH7904302.1"/>
    </source>
</evidence>
<evidence type="ECO:0000313" key="2">
    <source>
        <dbReference type="Proteomes" id="UP000790377"/>
    </source>
</evidence>
<keyword evidence="2" id="KW-1185">Reference proteome</keyword>
<dbReference type="Proteomes" id="UP000790377">
    <property type="component" value="Unassembled WGS sequence"/>
</dbReference>
<reference evidence="1" key="1">
    <citation type="journal article" date="2021" name="New Phytol.">
        <title>Evolutionary innovations through gain and loss of genes in the ectomycorrhizal Boletales.</title>
        <authorList>
            <person name="Wu G."/>
            <person name="Miyauchi S."/>
            <person name="Morin E."/>
            <person name="Kuo A."/>
            <person name="Drula E."/>
            <person name="Varga T."/>
            <person name="Kohler A."/>
            <person name="Feng B."/>
            <person name="Cao Y."/>
            <person name="Lipzen A."/>
            <person name="Daum C."/>
            <person name="Hundley H."/>
            <person name="Pangilinan J."/>
            <person name="Johnson J."/>
            <person name="Barry K."/>
            <person name="LaButti K."/>
            <person name="Ng V."/>
            <person name="Ahrendt S."/>
            <person name="Min B."/>
            <person name="Choi I.G."/>
            <person name="Park H."/>
            <person name="Plett J.M."/>
            <person name="Magnuson J."/>
            <person name="Spatafora J.W."/>
            <person name="Nagy L.G."/>
            <person name="Henrissat B."/>
            <person name="Grigoriev I.V."/>
            <person name="Yang Z.L."/>
            <person name="Xu J."/>
            <person name="Martin F.M."/>
        </authorList>
    </citation>
    <scope>NUCLEOTIDE SEQUENCE</scope>
    <source>
        <strain evidence="1">ATCC 28755</strain>
    </source>
</reference>
<comment type="caution">
    <text evidence="1">The sequence shown here is derived from an EMBL/GenBank/DDBJ whole genome shotgun (WGS) entry which is preliminary data.</text>
</comment>